<dbReference type="HOGENOM" id="CLU_1620493_0_0_1"/>
<evidence type="ECO:0000313" key="2">
    <source>
        <dbReference type="EMBL" id="EGT45984.1"/>
    </source>
</evidence>
<evidence type="ECO:0000256" key="1">
    <source>
        <dbReference type="SAM" id="Phobius"/>
    </source>
</evidence>
<gene>
    <name evidence="2" type="ORF">CAEBREN_01545</name>
</gene>
<organism evidence="3">
    <name type="scientific">Caenorhabditis brenneri</name>
    <name type="common">Nematode worm</name>
    <dbReference type="NCBI Taxonomy" id="135651"/>
    <lineage>
        <taxon>Eukaryota</taxon>
        <taxon>Metazoa</taxon>
        <taxon>Ecdysozoa</taxon>
        <taxon>Nematoda</taxon>
        <taxon>Chromadorea</taxon>
        <taxon>Rhabditida</taxon>
        <taxon>Rhabditina</taxon>
        <taxon>Rhabditomorpha</taxon>
        <taxon>Rhabditoidea</taxon>
        <taxon>Rhabditidae</taxon>
        <taxon>Peloderinae</taxon>
        <taxon>Caenorhabditis</taxon>
    </lineage>
</organism>
<protein>
    <submittedName>
        <fullName evidence="2">Uncharacterized protein</fullName>
    </submittedName>
</protein>
<dbReference type="AlphaFoldDB" id="G0MW53"/>
<feature type="transmembrane region" description="Helical" evidence="1">
    <location>
        <begin position="100"/>
        <end position="124"/>
    </location>
</feature>
<evidence type="ECO:0000313" key="3">
    <source>
        <dbReference type="Proteomes" id="UP000008068"/>
    </source>
</evidence>
<dbReference type="InParanoid" id="G0MW53"/>
<feature type="transmembrane region" description="Helical" evidence="1">
    <location>
        <begin position="58"/>
        <end position="80"/>
    </location>
</feature>
<proteinExistence type="predicted"/>
<dbReference type="Proteomes" id="UP000008068">
    <property type="component" value="Unassembled WGS sequence"/>
</dbReference>
<dbReference type="EMBL" id="GL379816">
    <property type="protein sequence ID" value="EGT45984.1"/>
    <property type="molecule type" value="Genomic_DNA"/>
</dbReference>
<feature type="transmembrane region" description="Helical" evidence="1">
    <location>
        <begin position="20"/>
        <end position="46"/>
    </location>
</feature>
<reference evidence="3" key="1">
    <citation type="submission" date="2011-07" db="EMBL/GenBank/DDBJ databases">
        <authorList>
            <consortium name="Caenorhabditis brenneri Sequencing and Analysis Consortium"/>
            <person name="Wilson R.K."/>
        </authorList>
    </citation>
    <scope>NUCLEOTIDE SEQUENCE [LARGE SCALE GENOMIC DNA]</scope>
    <source>
        <strain evidence="3">PB2801</strain>
    </source>
</reference>
<accession>G0MW53</accession>
<keyword evidence="1" id="KW-1133">Transmembrane helix</keyword>
<name>G0MW53_CAEBE</name>
<keyword evidence="3" id="KW-1185">Reference proteome</keyword>
<sequence>MEGSPFIQALSNDVKERRKIVMMSTFFLIMEIVVYTALLIVHAFMAPFSIWSTFVYDSYYCLSILSKIAMLFIYISSQILLSQQEDGYIHYGYQFFKFTFQFQVAIALLDFCIFGGLLTLYGLLRLPGIRYIIKHIIKPYFIVIVAIREAKRKLAEENLRYRGL</sequence>
<keyword evidence="1" id="KW-0812">Transmembrane</keyword>
<keyword evidence="1" id="KW-0472">Membrane</keyword>